<sequence length="179" mass="19416">MDSEDTNFSEKVYTWRNRKTLKKDVSSANATANVTKVSETLAAKLPVMVVLQTDQNHLITNFTSGDVPKGGVKLREAGSCSGGEVTFQMDSEDTCFFGKVYTRRNRKTLKKDVSTAIVTVNVTKVSETLDADLPVMLVPQTNQNHLITKGGVELREVGSCSGVAVVTISLNESKSIGEI</sequence>
<keyword evidence="2" id="KW-1185">Reference proteome</keyword>
<dbReference type="Proteomes" id="UP001234989">
    <property type="component" value="Chromosome 9"/>
</dbReference>
<organism evidence="1 2">
    <name type="scientific">Solanum verrucosum</name>
    <dbReference type="NCBI Taxonomy" id="315347"/>
    <lineage>
        <taxon>Eukaryota</taxon>
        <taxon>Viridiplantae</taxon>
        <taxon>Streptophyta</taxon>
        <taxon>Embryophyta</taxon>
        <taxon>Tracheophyta</taxon>
        <taxon>Spermatophyta</taxon>
        <taxon>Magnoliopsida</taxon>
        <taxon>eudicotyledons</taxon>
        <taxon>Gunneridae</taxon>
        <taxon>Pentapetalae</taxon>
        <taxon>asterids</taxon>
        <taxon>lamiids</taxon>
        <taxon>Solanales</taxon>
        <taxon>Solanaceae</taxon>
        <taxon>Solanoideae</taxon>
        <taxon>Solaneae</taxon>
        <taxon>Solanum</taxon>
    </lineage>
</organism>
<evidence type="ECO:0000313" key="1">
    <source>
        <dbReference type="EMBL" id="WMV48184.1"/>
    </source>
</evidence>
<protein>
    <submittedName>
        <fullName evidence="1">Uncharacterized protein</fullName>
    </submittedName>
</protein>
<accession>A0AAF0ZT93</accession>
<dbReference type="AlphaFoldDB" id="A0AAF0ZT93"/>
<gene>
    <name evidence="1" type="ORF">MTR67_041569</name>
</gene>
<reference evidence="1" key="1">
    <citation type="submission" date="2023-08" db="EMBL/GenBank/DDBJ databases">
        <title>A de novo genome assembly of Solanum verrucosum Schlechtendal, a Mexican diploid species geographically isolated from the other diploid A-genome species in potato relatives.</title>
        <authorList>
            <person name="Hosaka K."/>
        </authorList>
    </citation>
    <scope>NUCLEOTIDE SEQUENCE</scope>
    <source>
        <tissue evidence="1">Young leaves</tissue>
    </source>
</reference>
<evidence type="ECO:0000313" key="2">
    <source>
        <dbReference type="Proteomes" id="UP001234989"/>
    </source>
</evidence>
<dbReference type="EMBL" id="CP133620">
    <property type="protein sequence ID" value="WMV48184.1"/>
    <property type="molecule type" value="Genomic_DNA"/>
</dbReference>
<proteinExistence type="predicted"/>
<name>A0AAF0ZT93_SOLVR</name>